<proteinExistence type="predicted"/>
<gene>
    <name evidence="2" type="ORF">SCF082_LOCUS2656</name>
</gene>
<reference evidence="2 3" key="1">
    <citation type="submission" date="2024-02" db="EMBL/GenBank/DDBJ databases">
        <authorList>
            <person name="Chen Y."/>
            <person name="Shah S."/>
            <person name="Dougan E. K."/>
            <person name="Thang M."/>
            <person name="Chan C."/>
        </authorList>
    </citation>
    <scope>NUCLEOTIDE SEQUENCE [LARGE SCALE GENOMIC DNA]</scope>
</reference>
<evidence type="ECO:0000313" key="2">
    <source>
        <dbReference type="EMBL" id="CAK8991429.1"/>
    </source>
</evidence>
<accession>A0ABP0HQL0</accession>
<feature type="region of interest" description="Disordered" evidence="1">
    <location>
        <begin position="1"/>
        <end position="42"/>
    </location>
</feature>
<evidence type="ECO:0000313" key="3">
    <source>
        <dbReference type="Proteomes" id="UP001642464"/>
    </source>
</evidence>
<sequence>MGKKRRRDEEDEAEGGSLGGQEVEQPKEADVGGAKKNKKGVVHVQDLRDEELQEREAELAETLRKARLNQGNLRGDPPKTNRILWQRQVTYANNAVHRAEQAYREVRQEIERRTYGASLGISPIRRFRK</sequence>
<name>A0ABP0HQL0_9DINO</name>
<organism evidence="2 3">
    <name type="scientific">Durusdinium trenchii</name>
    <dbReference type="NCBI Taxonomy" id="1381693"/>
    <lineage>
        <taxon>Eukaryota</taxon>
        <taxon>Sar</taxon>
        <taxon>Alveolata</taxon>
        <taxon>Dinophyceae</taxon>
        <taxon>Suessiales</taxon>
        <taxon>Symbiodiniaceae</taxon>
        <taxon>Durusdinium</taxon>
    </lineage>
</organism>
<dbReference type="EMBL" id="CAXAMM010001314">
    <property type="protein sequence ID" value="CAK8991429.1"/>
    <property type="molecule type" value="Genomic_DNA"/>
</dbReference>
<evidence type="ECO:0000256" key="1">
    <source>
        <dbReference type="SAM" id="MobiDB-lite"/>
    </source>
</evidence>
<keyword evidence="3" id="KW-1185">Reference proteome</keyword>
<protein>
    <submittedName>
        <fullName evidence="2">Uncharacterized protein</fullName>
    </submittedName>
</protein>
<comment type="caution">
    <text evidence="2">The sequence shown here is derived from an EMBL/GenBank/DDBJ whole genome shotgun (WGS) entry which is preliminary data.</text>
</comment>
<dbReference type="Proteomes" id="UP001642464">
    <property type="component" value="Unassembled WGS sequence"/>
</dbReference>